<dbReference type="EMBL" id="FZNT01000013">
    <property type="protein sequence ID" value="SNR78386.1"/>
    <property type="molecule type" value="Genomic_DNA"/>
</dbReference>
<dbReference type="AlphaFoldDB" id="A0A238Z4V2"/>
<dbReference type="PANTHER" id="PTHR32114">
    <property type="entry name" value="ABC TRANSPORTER ABCH.3"/>
    <property type="match status" value="1"/>
</dbReference>
<keyword evidence="1" id="KW-0175">Coiled coil</keyword>
<dbReference type="RefSeq" id="WP_089382938.1">
    <property type="nucleotide sequence ID" value="NZ_FZNT01000013.1"/>
</dbReference>
<proteinExistence type="predicted"/>
<feature type="domain" description="Protein CR006 P-loop" evidence="2">
    <location>
        <begin position="12"/>
        <end position="726"/>
    </location>
</feature>
<evidence type="ECO:0000256" key="1">
    <source>
        <dbReference type="SAM" id="Coils"/>
    </source>
</evidence>
<dbReference type="PANTHER" id="PTHR32114:SF2">
    <property type="entry name" value="ABC TRANSPORTER ABCH.3"/>
    <property type="match status" value="1"/>
</dbReference>
<dbReference type="OrthoDB" id="9795565at2"/>
<dbReference type="Gene3D" id="3.40.50.300">
    <property type="entry name" value="P-loop containing nucleotide triphosphate hydrolases"/>
    <property type="match status" value="2"/>
</dbReference>
<accession>A0A238Z4V2</accession>
<gene>
    <name evidence="3" type="ORF">SAMN06265371_11336</name>
</gene>
<evidence type="ECO:0000313" key="3">
    <source>
        <dbReference type="EMBL" id="SNR78386.1"/>
    </source>
</evidence>
<keyword evidence="4" id="KW-1185">Reference proteome</keyword>
<dbReference type="SUPFAM" id="SSF52540">
    <property type="entry name" value="P-loop containing nucleoside triphosphate hydrolases"/>
    <property type="match status" value="1"/>
</dbReference>
<protein>
    <submittedName>
        <fullName evidence="3">Wobble nucleotide-excising tRNase</fullName>
    </submittedName>
</protein>
<reference evidence="3 4" key="1">
    <citation type="submission" date="2017-06" db="EMBL/GenBank/DDBJ databases">
        <authorList>
            <person name="Kim H.J."/>
            <person name="Triplett B.A."/>
        </authorList>
    </citation>
    <scope>NUCLEOTIDE SEQUENCE [LARGE SCALE GENOMIC DNA]</scope>
    <source>
        <strain evidence="3 4">DSM 29150</strain>
    </source>
</reference>
<organism evidence="3 4">
    <name type="scientific">Lutibacter agarilyticus</name>
    <dbReference type="NCBI Taxonomy" id="1109740"/>
    <lineage>
        <taxon>Bacteria</taxon>
        <taxon>Pseudomonadati</taxon>
        <taxon>Bacteroidota</taxon>
        <taxon>Flavobacteriia</taxon>
        <taxon>Flavobacteriales</taxon>
        <taxon>Flavobacteriaceae</taxon>
        <taxon>Lutibacter</taxon>
    </lineage>
</organism>
<dbReference type="Pfam" id="PF13166">
    <property type="entry name" value="AAA_13"/>
    <property type="match status" value="1"/>
</dbReference>
<dbReference type="Proteomes" id="UP000198384">
    <property type="component" value="Unassembled WGS sequence"/>
</dbReference>
<dbReference type="InterPro" id="IPR027417">
    <property type="entry name" value="P-loop_NTPase"/>
</dbReference>
<evidence type="ECO:0000259" key="2">
    <source>
        <dbReference type="Pfam" id="PF13166"/>
    </source>
</evidence>
<dbReference type="InterPro" id="IPR026866">
    <property type="entry name" value="CR006_AAA"/>
</dbReference>
<feature type="coiled-coil region" evidence="1">
    <location>
        <begin position="86"/>
        <end position="138"/>
    </location>
</feature>
<name>A0A238Z4V2_9FLAO</name>
<sequence>MITKIDLNKVASYKTQVTLETDKELNLIYGLNGTGKSTLSDYLLKRTDEKFKDCSVLGLDENHEILVYNQTFIQENFFESESLKGIFTLSKENKEAITKISNAQKEIEKIDKERIKKTEELETEKISISKKLENAKNTIWKIKTDFSGGDRVLEFCLEGNKGSKDNLFNHIQGLTKSAVKPTKSIDDLKNEVQAIMGENAQKYAYVPKITFSSSNLEIEKIFDKQIVGNENSSVSELITKLGNSDWVKSGLKHLPEEPFEENVDCPFCQEKTISNELIENIKDYFDASYEADIKSIKTFLEEYSQAIQQIPNKTIFEANPKFETFKQDFEIKFSAFNQLIKSNKKKIEEKTKNPSVPKTLEDSTKSLEEVNEVISKINASILEHNDKIDKKATVKTGIKKTFWQIMRWDYDQTISSYLSDKGTSKTKTDLLNTAIKGFEKTILEQQSIISEQQKQTVNIEKAIANINDGLIDLGITDFKIENHKENLYKIVRGENKERIFRSLSEGEKMIISFLYFLEMCRGKQDATETGKKKIIVIDDPISSLSHIYVFNIGRLIKNEFFGKKETKKDEETGEKVNIWKYNYEQVFILTHSLYFFYEITETKHDERKETQKLFRLIKNNDGSRFQKMKYEEIQNDYQAYWYIIKDENQPPALIANCMRNVIEYFFNFVEKKDLNNFFRQEPLNTNRFQAFHRYINRESHSLGQNIFDYKEFDYADFKDGFAELFKAAGYEEHHKKMIK</sequence>
<evidence type="ECO:0000313" key="4">
    <source>
        <dbReference type="Proteomes" id="UP000198384"/>
    </source>
</evidence>